<dbReference type="Proteomes" id="UP000887013">
    <property type="component" value="Unassembled WGS sequence"/>
</dbReference>
<accession>A0A8X6QJX2</accession>
<proteinExistence type="predicted"/>
<reference evidence="1" key="1">
    <citation type="submission" date="2020-08" db="EMBL/GenBank/DDBJ databases">
        <title>Multicomponent nature underlies the extraordinary mechanical properties of spider dragline silk.</title>
        <authorList>
            <person name="Kono N."/>
            <person name="Nakamura H."/>
            <person name="Mori M."/>
            <person name="Yoshida Y."/>
            <person name="Ohtoshi R."/>
            <person name="Malay A.D."/>
            <person name="Moran D.A.P."/>
            <person name="Tomita M."/>
            <person name="Numata K."/>
            <person name="Arakawa K."/>
        </authorList>
    </citation>
    <scope>NUCLEOTIDE SEQUENCE</scope>
</reference>
<dbReference type="AlphaFoldDB" id="A0A8X6QJX2"/>
<comment type="caution">
    <text evidence="1">The sequence shown here is derived from an EMBL/GenBank/DDBJ whole genome shotgun (WGS) entry which is preliminary data.</text>
</comment>
<name>A0A8X6QJX2_NEPPI</name>
<keyword evidence="2" id="KW-1185">Reference proteome</keyword>
<protein>
    <submittedName>
        <fullName evidence="1">Uncharacterized protein</fullName>
    </submittedName>
</protein>
<evidence type="ECO:0000313" key="2">
    <source>
        <dbReference type="Proteomes" id="UP000887013"/>
    </source>
</evidence>
<evidence type="ECO:0000313" key="1">
    <source>
        <dbReference type="EMBL" id="GFU17474.1"/>
    </source>
</evidence>
<organism evidence="1 2">
    <name type="scientific">Nephila pilipes</name>
    <name type="common">Giant wood spider</name>
    <name type="synonym">Nephila maculata</name>
    <dbReference type="NCBI Taxonomy" id="299642"/>
    <lineage>
        <taxon>Eukaryota</taxon>
        <taxon>Metazoa</taxon>
        <taxon>Ecdysozoa</taxon>
        <taxon>Arthropoda</taxon>
        <taxon>Chelicerata</taxon>
        <taxon>Arachnida</taxon>
        <taxon>Araneae</taxon>
        <taxon>Araneomorphae</taxon>
        <taxon>Entelegynae</taxon>
        <taxon>Araneoidea</taxon>
        <taxon>Nephilidae</taxon>
        <taxon>Nephila</taxon>
    </lineage>
</organism>
<gene>
    <name evidence="1" type="ORF">NPIL_141141</name>
</gene>
<dbReference type="EMBL" id="BMAW01030653">
    <property type="protein sequence ID" value="GFU17474.1"/>
    <property type="molecule type" value="Genomic_DNA"/>
</dbReference>
<sequence length="109" mass="12434">MNGARRDPPEKMGEWVGWLESSTARDQSFKPILPFFWIPFSANVGLEAFHRWEAKTFLWLFRTGLGTFLFRIRHPGVRLHRLGNSLQSPLKSFPLLSEASDTSSASLSL</sequence>